<dbReference type="GO" id="GO:0005737">
    <property type="term" value="C:cytoplasm"/>
    <property type="evidence" value="ECO:0007669"/>
    <property type="project" value="InterPro"/>
</dbReference>
<keyword evidence="3" id="KW-0645">Protease</keyword>
<evidence type="ECO:0000313" key="10">
    <source>
        <dbReference type="EMBL" id="ATZ18502.1"/>
    </source>
</evidence>
<gene>
    <name evidence="10" type="primary">pepA</name>
    <name evidence="10" type="ORF">ESOMN_v1c01170</name>
</gene>
<organism evidence="10 11">
    <name type="scientific">Williamsoniiplasma somnilux</name>
    <dbReference type="NCBI Taxonomy" id="215578"/>
    <lineage>
        <taxon>Bacteria</taxon>
        <taxon>Bacillati</taxon>
        <taxon>Mycoplasmatota</taxon>
        <taxon>Mollicutes</taxon>
        <taxon>Entomoplasmatales</taxon>
        <taxon>Williamsoniiplasma</taxon>
    </lineage>
</organism>
<dbReference type="PROSITE" id="PS00631">
    <property type="entry name" value="CYTOSOL_AP"/>
    <property type="match status" value="1"/>
</dbReference>
<dbReference type="GO" id="GO:0070006">
    <property type="term" value="F:metalloaminopeptidase activity"/>
    <property type="evidence" value="ECO:0007669"/>
    <property type="project" value="InterPro"/>
</dbReference>
<dbReference type="GO" id="GO:0030145">
    <property type="term" value="F:manganese ion binding"/>
    <property type="evidence" value="ECO:0007669"/>
    <property type="project" value="InterPro"/>
</dbReference>
<dbReference type="Proteomes" id="UP000232230">
    <property type="component" value="Chromosome"/>
</dbReference>
<dbReference type="SUPFAM" id="SSF53187">
    <property type="entry name" value="Zn-dependent exopeptidases"/>
    <property type="match status" value="1"/>
</dbReference>
<dbReference type="PANTHER" id="PTHR11963">
    <property type="entry name" value="LEUCINE AMINOPEPTIDASE-RELATED"/>
    <property type="match status" value="1"/>
</dbReference>
<dbReference type="InterPro" id="IPR000819">
    <property type="entry name" value="Peptidase_M17_C"/>
</dbReference>
<dbReference type="KEGG" id="esx:ESOMN_v1c01170"/>
<dbReference type="Gene3D" id="3.40.630.10">
    <property type="entry name" value="Zn peptidases"/>
    <property type="match status" value="1"/>
</dbReference>
<keyword evidence="2 10" id="KW-0031">Aminopeptidase</keyword>
<dbReference type="GO" id="GO:0006508">
    <property type="term" value="P:proteolysis"/>
    <property type="evidence" value="ECO:0007669"/>
    <property type="project" value="UniProtKB-KW"/>
</dbReference>
<dbReference type="Pfam" id="PF00883">
    <property type="entry name" value="Peptidase_M17"/>
    <property type="match status" value="1"/>
</dbReference>
<comment type="similarity">
    <text evidence="1">Belongs to the peptidase M17 family.</text>
</comment>
<reference evidence="10 11" key="1">
    <citation type="submission" date="2017-11" db="EMBL/GenBank/DDBJ databases">
        <title>Genome sequence of Entomoplasma somnilux PYAN-1 (ATCC 49194).</title>
        <authorList>
            <person name="Lo W.-S."/>
            <person name="Gasparich G.E."/>
            <person name="Kuo C.-H."/>
        </authorList>
    </citation>
    <scope>NUCLEOTIDE SEQUENCE [LARGE SCALE GENOMIC DNA]</scope>
    <source>
        <strain evidence="10 11">PYAN-1</strain>
    </source>
</reference>
<evidence type="ECO:0000256" key="8">
    <source>
        <dbReference type="ARBA" id="ARBA00050061"/>
    </source>
</evidence>
<evidence type="ECO:0000313" key="11">
    <source>
        <dbReference type="Proteomes" id="UP000232230"/>
    </source>
</evidence>
<evidence type="ECO:0000256" key="6">
    <source>
        <dbReference type="ARBA" id="ARBA00049972"/>
    </source>
</evidence>
<dbReference type="PANTHER" id="PTHR11963:SF23">
    <property type="entry name" value="CYTOSOL AMINOPEPTIDASE"/>
    <property type="match status" value="1"/>
</dbReference>
<dbReference type="EMBL" id="CP024965">
    <property type="protein sequence ID" value="ATZ18502.1"/>
    <property type="molecule type" value="Genomic_DNA"/>
</dbReference>
<dbReference type="RefSeq" id="WP_024863813.1">
    <property type="nucleotide sequence ID" value="NZ_CP024965.1"/>
</dbReference>
<proteinExistence type="inferred from homology"/>
<evidence type="ECO:0000256" key="1">
    <source>
        <dbReference type="ARBA" id="ARBA00009528"/>
    </source>
</evidence>
<name>A0A2K8NXD5_9MOLU</name>
<feature type="domain" description="Cytosol aminopeptidase" evidence="9">
    <location>
        <begin position="305"/>
        <end position="312"/>
    </location>
</feature>
<keyword evidence="11" id="KW-1185">Reference proteome</keyword>
<evidence type="ECO:0000256" key="7">
    <source>
        <dbReference type="ARBA" id="ARBA00050021"/>
    </source>
</evidence>
<dbReference type="InterPro" id="IPR011356">
    <property type="entry name" value="Leucine_aapep/pepB"/>
</dbReference>
<evidence type="ECO:0000256" key="5">
    <source>
        <dbReference type="ARBA" id="ARBA00033172"/>
    </source>
</evidence>
<dbReference type="AlphaFoldDB" id="A0A2K8NXD5"/>
<accession>A0A2K8NXD5</accession>
<dbReference type="PRINTS" id="PR00481">
    <property type="entry name" value="LAMNOPPTDASE"/>
</dbReference>
<evidence type="ECO:0000259" key="9">
    <source>
        <dbReference type="PROSITE" id="PS00631"/>
    </source>
</evidence>
<dbReference type="CDD" id="cd00433">
    <property type="entry name" value="Peptidase_M17"/>
    <property type="match status" value="1"/>
</dbReference>
<evidence type="ECO:0000256" key="2">
    <source>
        <dbReference type="ARBA" id="ARBA00022438"/>
    </source>
</evidence>
<sequence>MITLKGKKQDLTLIAIDGVKVPKFVSDADLATTLISEEKVVYMVLKKAAPDKRKQLKKALTSFVGGNKHNINIDVDSFIKVIGKDLDKEIIFNTIIETIGQVSFKAFSMKEKQKNNDAIYNLITSEKMDKHFEKEMIKIEATNFARVLQDTPPNIATSVYLAEKIVEEAKKVKGLKIKVLGKKEAEKFGMGLFLGVNAGSNVEPQAVVIEYVSDAKLPRTALVGKGITFDSGGYNLKPSQFMDGMKFDMSGAAIMLSTIIALAKAGAKANVVGIGMFTDNRIGGTATMPESVLKSMNGKTVEINNTDAEGRLVLADGMTYAIREMKAERIIEASTLTGAIAVALGPWFIGAFTTNDKLFEEFHKATEYTGELAWRMPILAEHLEKMQESKIADLTNSESGRAAGSSTAAAFLNVFAEEKPYLHLDIAATADEGKRGTGVLVKTLFELLNK</sequence>
<keyword evidence="4" id="KW-0378">Hydrolase</keyword>
<protein>
    <recommendedName>
        <fullName evidence="7">Probable cytosol aminopeptidase</fullName>
    </recommendedName>
    <alternativeName>
        <fullName evidence="8">Leucine aminopeptidase</fullName>
    </alternativeName>
    <alternativeName>
        <fullName evidence="5">Leucyl aminopeptidase</fullName>
    </alternativeName>
</protein>
<evidence type="ECO:0000256" key="4">
    <source>
        <dbReference type="ARBA" id="ARBA00022801"/>
    </source>
</evidence>
<evidence type="ECO:0000256" key="3">
    <source>
        <dbReference type="ARBA" id="ARBA00022670"/>
    </source>
</evidence>
<comment type="function">
    <text evidence="6">Presumably involved in the processing and regular turnover of intracellular proteins. Catalyzes the removal of unsubstituted N-terminal amino acids from various peptides.</text>
</comment>